<evidence type="ECO:0000313" key="1">
    <source>
        <dbReference type="EMBL" id="STK94766.1"/>
    </source>
</evidence>
<accession>A0A377A3L9</accession>
<dbReference type="AlphaFoldDB" id="A0A377A3L9"/>
<protein>
    <submittedName>
        <fullName evidence="1">Phage tail fiber protein</fullName>
    </submittedName>
</protein>
<gene>
    <name evidence="1" type="ORF">NCTC8179_04685</name>
</gene>
<sequence>MFLWKDNGGDGVHINNGSDGGGDFIFKTDGDLRWEVVRKLRLVAIFMVQCGETTG</sequence>
<reference evidence="1 2" key="1">
    <citation type="submission" date="2018-06" db="EMBL/GenBank/DDBJ databases">
        <authorList>
            <consortium name="Pathogen Informatics"/>
            <person name="Doyle S."/>
        </authorList>
    </citation>
    <scope>NUCLEOTIDE SEQUENCE [LARGE SCALE GENOMIC DNA]</scope>
    <source>
        <strain evidence="1 2">NCTC8179</strain>
    </source>
</reference>
<name>A0A377A3L9_ECOLX</name>
<dbReference type="EMBL" id="UGEB01000001">
    <property type="protein sequence ID" value="STK94766.1"/>
    <property type="molecule type" value="Genomic_DNA"/>
</dbReference>
<dbReference type="Proteomes" id="UP000255543">
    <property type="component" value="Unassembled WGS sequence"/>
</dbReference>
<evidence type="ECO:0000313" key="2">
    <source>
        <dbReference type="Proteomes" id="UP000255543"/>
    </source>
</evidence>
<proteinExistence type="predicted"/>
<organism evidence="1 2">
    <name type="scientific">Escherichia coli</name>
    <dbReference type="NCBI Taxonomy" id="562"/>
    <lineage>
        <taxon>Bacteria</taxon>
        <taxon>Pseudomonadati</taxon>
        <taxon>Pseudomonadota</taxon>
        <taxon>Gammaproteobacteria</taxon>
        <taxon>Enterobacterales</taxon>
        <taxon>Enterobacteriaceae</taxon>
        <taxon>Escherichia</taxon>
    </lineage>
</organism>